<dbReference type="AlphaFoldDB" id="A0A6V8LQ15"/>
<evidence type="ECO:0000313" key="3">
    <source>
        <dbReference type="Proteomes" id="UP000494245"/>
    </source>
</evidence>
<feature type="transmembrane region" description="Helical" evidence="1">
    <location>
        <begin position="35"/>
        <end position="53"/>
    </location>
</feature>
<feature type="transmembrane region" description="Helical" evidence="1">
    <location>
        <begin position="6"/>
        <end position="23"/>
    </location>
</feature>
<dbReference type="Proteomes" id="UP000494245">
    <property type="component" value="Unassembled WGS sequence"/>
</dbReference>
<dbReference type="PANTHER" id="PTHR36111">
    <property type="entry name" value="INNER MEMBRANE PROTEIN-RELATED"/>
    <property type="match status" value="1"/>
</dbReference>
<reference evidence="2 3" key="1">
    <citation type="submission" date="2020-04" db="EMBL/GenBank/DDBJ databases">
        <authorList>
            <consortium name="Desulfovibrio sp. FSS-1 genome sequencing consortium"/>
            <person name="Shimoshige H."/>
            <person name="Kobayashi H."/>
            <person name="Maekawa T."/>
        </authorList>
    </citation>
    <scope>NUCLEOTIDE SEQUENCE [LARGE SCALE GENOMIC DNA]</scope>
    <source>
        <strain evidence="2 3">SIID29052-01</strain>
    </source>
</reference>
<keyword evidence="3" id="KW-1185">Reference proteome</keyword>
<accession>A0A6V8LQ15</accession>
<feature type="transmembrane region" description="Helical" evidence="1">
    <location>
        <begin position="98"/>
        <end position="121"/>
    </location>
</feature>
<reference evidence="2 3" key="2">
    <citation type="submission" date="2020-05" db="EMBL/GenBank/DDBJ databases">
        <title>Draft genome sequence of Desulfovibrio sp. strainFSS-1.</title>
        <authorList>
            <person name="Shimoshige H."/>
            <person name="Kobayashi H."/>
            <person name="Maekawa T."/>
        </authorList>
    </citation>
    <scope>NUCLEOTIDE SEQUENCE [LARGE SCALE GENOMIC DNA]</scope>
    <source>
        <strain evidence="2 3">SIID29052-01</strain>
    </source>
</reference>
<feature type="transmembrane region" description="Helical" evidence="1">
    <location>
        <begin position="59"/>
        <end position="77"/>
    </location>
</feature>
<feature type="transmembrane region" description="Helical" evidence="1">
    <location>
        <begin position="183"/>
        <end position="206"/>
    </location>
</feature>
<gene>
    <name evidence="2" type="primary">ydfK_1</name>
    <name evidence="2" type="ORF">NNJEOMEG_00030</name>
</gene>
<name>A0A6V8LQ15_9BACT</name>
<feature type="transmembrane region" description="Helical" evidence="1">
    <location>
        <begin position="141"/>
        <end position="163"/>
    </location>
</feature>
<dbReference type="EMBL" id="BLTE01000001">
    <property type="protein sequence ID" value="GFK92209.1"/>
    <property type="molecule type" value="Genomic_DNA"/>
</dbReference>
<dbReference type="Pfam" id="PF04474">
    <property type="entry name" value="DUF554"/>
    <property type="match status" value="1"/>
</dbReference>
<dbReference type="RefSeq" id="WP_173080136.1">
    <property type="nucleotide sequence ID" value="NZ_BLTE01000001.1"/>
</dbReference>
<keyword evidence="1" id="KW-0812">Transmembrane</keyword>
<keyword evidence="1" id="KW-1133">Transmembrane helix</keyword>
<dbReference type="PANTHER" id="PTHR36111:SF2">
    <property type="entry name" value="INNER MEMBRANE PROTEIN"/>
    <property type="match status" value="1"/>
</dbReference>
<comment type="caution">
    <text evidence="2">The sequence shown here is derived from an EMBL/GenBank/DDBJ whole genome shotgun (WGS) entry which is preliminary data.</text>
</comment>
<protein>
    <submittedName>
        <fullName evidence="2">Putative membrane protein YdfK</fullName>
    </submittedName>
</protein>
<keyword evidence="1" id="KW-0472">Membrane</keyword>
<evidence type="ECO:0000256" key="1">
    <source>
        <dbReference type="SAM" id="Phobius"/>
    </source>
</evidence>
<evidence type="ECO:0000313" key="2">
    <source>
        <dbReference type="EMBL" id="GFK92209.1"/>
    </source>
</evidence>
<organism evidence="2 3">
    <name type="scientific">Fundidesulfovibrio magnetotacticus</name>
    <dbReference type="NCBI Taxonomy" id="2730080"/>
    <lineage>
        <taxon>Bacteria</taxon>
        <taxon>Pseudomonadati</taxon>
        <taxon>Thermodesulfobacteriota</taxon>
        <taxon>Desulfovibrionia</taxon>
        <taxon>Desulfovibrionales</taxon>
        <taxon>Desulfovibrionaceae</taxon>
        <taxon>Fundidesulfovibrio</taxon>
    </lineage>
</organism>
<proteinExistence type="predicted"/>
<dbReference type="InterPro" id="IPR007563">
    <property type="entry name" value="DUF554"/>
</dbReference>
<sequence>MDMPVGTLANAGAIVAGSLVGLLMHGRFPENVKKIVFQGLGLAVLVIGLQMALAFDRPLLMVFSLVLGGICGELLRIEDRLESMGERLKALARSRNALFTEGFVAASLIYCVGSMAILGSIDDGLRQDPTILFTKATLDGFASIPLASTYGVGVMFSAVPILLYQGAITLAAGSVREFATPQLLAQLSSVGGFLILSIGVNLLGLARIKVGNLLPALAWAAALCFTPI</sequence>